<dbReference type="InterPro" id="IPR001841">
    <property type="entry name" value="Znf_RING"/>
</dbReference>
<evidence type="ECO:0000256" key="3">
    <source>
        <dbReference type="ARBA" id="ARBA00022771"/>
    </source>
</evidence>
<evidence type="ECO:0000256" key="1">
    <source>
        <dbReference type="ARBA" id="ARBA00022588"/>
    </source>
</evidence>
<dbReference type="SUPFAM" id="SSF57845">
    <property type="entry name" value="B-box zinc-binding domain"/>
    <property type="match status" value="1"/>
</dbReference>
<dbReference type="EMBL" id="SOYY01000007">
    <property type="protein sequence ID" value="KAA0718656.1"/>
    <property type="molecule type" value="Genomic_DNA"/>
</dbReference>
<sequence>MAESRLSVTQGQFTCSICLDQLNDPVTIPCGHSYCMSCISRYWDPDNWNTLYSCPQCRQTFTPRPALNKNVVIAEMVANLNRTQPKTTDVSPCYADFGDVECDVCTSVRKHKAVKSCLVCLNSFCQSHLQQHESLFEGERHYLMDAVEKLEEMICPKHDKLLEAYCRTDKESICVLCMRDEHKTHDVAPVVRTVTQSSSSLSVPRGSTDFLSANVGSCPTVSKSFSKKLKKKMDHFLNLEMVAVSGQIICYKNNITDGPKNRNQILQYLHVLSMDSNTNNEILHLSDGNRVAANTDRVQQYPDHPERFDSWPQVLCKESVCGRCYWEVEWSGDLGVEISVSYKSISRKGWGEECKFGCNDQSWSLHCSPSKFTFCANNKEIKLDVNYRSSRIGVYVDYNAGIVQFFKISDKMKLIYMFQTKCSQPLFPGFRIYFGSAVKLCDPARYCR</sequence>
<evidence type="ECO:0000259" key="7">
    <source>
        <dbReference type="PROSITE" id="PS50089"/>
    </source>
</evidence>
<name>A0A5A9PCS5_9TELE</name>
<dbReference type="SUPFAM" id="SSF57850">
    <property type="entry name" value="RING/U-box"/>
    <property type="match status" value="1"/>
</dbReference>
<dbReference type="Proteomes" id="UP000324632">
    <property type="component" value="Chromosome 7"/>
</dbReference>
<dbReference type="PRINTS" id="PR01407">
    <property type="entry name" value="BUTYPHLNCDUF"/>
</dbReference>
<dbReference type="Pfam" id="PF00643">
    <property type="entry name" value="zf-B_box"/>
    <property type="match status" value="1"/>
</dbReference>
<dbReference type="InterPro" id="IPR017907">
    <property type="entry name" value="Znf_RING_CS"/>
</dbReference>
<keyword evidence="10" id="KW-0436">Ligase</keyword>
<dbReference type="InterPro" id="IPR003877">
    <property type="entry name" value="SPRY_dom"/>
</dbReference>
<dbReference type="PROSITE" id="PS50089">
    <property type="entry name" value="ZF_RING_2"/>
    <property type="match status" value="1"/>
</dbReference>
<dbReference type="SMART" id="SM00184">
    <property type="entry name" value="RING"/>
    <property type="match status" value="1"/>
</dbReference>
<dbReference type="InterPro" id="IPR000315">
    <property type="entry name" value="Znf_B-box"/>
</dbReference>
<dbReference type="GO" id="GO:0045087">
    <property type="term" value="P:innate immune response"/>
    <property type="evidence" value="ECO:0007669"/>
    <property type="project" value="UniProtKB-KW"/>
</dbReference>
<dbReference type="AlphaFoldDB" id="A0A5A9PCS5"/>
<dbReference type="InterPro" id="IPR013320">
    <property type="entry name" value="ConA-like_dom_sf"/>
</dbReference>
<dbReference type="Pfam" id="PF00622">
    <property type="entry name" value="SPRY"/>
    <property type="match status" value="1"/>
</dbReference>
<dbReference type="SMART" id="SM00589">
    <property type="entry name" value="PRY"/>
    <property type="match status" value="1"/>
</dbReference>
<evidence type="ECO:0000259" key="8">
    <source>
        <dbReference type="PROSITE" id="PS50119"/>
    </source>
</evidence>
<organism evidence="10 11">
    <name type="scientific">Triplophysa tibetana</name>
    <dbReference type="NCBI Taxonomy" id="1572043"/>
    <lineage>
        <taxon>Eukaryota</taxon>
        <taxon>Metazoa</taxon>
        <taxon>Chordata</taxon>
        <taxon>Craniata</taxon>
        <taxon>Vertebrata</taxon>
        <taxon>Euteleostomi</taxon>
        <taxon>Actinopterygii</taxon>
        <taxon>Neopterygii</taxon>
        <taxon>Teleostei</taxon>
        <taxon>Ostariophysi</taxon>
        <taxon>Cypriniformes</taxon>
        <taxon>Nemacheilidae</taxon>
        <taxon>Triplophysa</taxon>
    </lineage>
</organism>
<feature type="domain" description="RING-type" evidence="7">
    <location>
        <begin position="15"/>
        <end position="58"/>
    </location>
</feature>
<dbReference type="PROSITE" id="PS50188">
    <property type="entry name" value="B302_SPRY"/>
    <property type="match status" value="1"/>
</dbReference>
<keyword evidence="4" id="KW-0862">Zinc</keyword>
<dbReference type="PROSITE" id="PS00518">
    <property type="entry name" value="ZF_RING_1"/>
    <property type="match status" value="1"/>
</dbReference>
<evidence type="ECO:0000256" key="2">
    <source>
        <dbReference type="ARBA" id="ARBA00022723"/>
    </source>
</evidence>
<evidence type="ECO:0000256" key="6">
    <source>
        <dbReference type="PROSITE-ProRule" id="PRU00024"/>
    </source>
</evidence>
<dbReference type="PANTHER" id="PTHR25465:SF5">
    <property type="entry name" value="E3 UBIQUITIN_ISG15 LIGASE TRIM25-RELATED"/>
    <property type="match status" value="1"/>
</dbReference>
<dbReference type="PROSITE" id="PS50119">
    <property type="entry name" value="ZF_BBOX"/>
    <property type="match status" value="1"/>
</dbReference>
<evidence type="ECO:0000313" key="10">
    <source>
        <dbReference type="EMBL" id="KAA0718656.1"/>
    </source>
</evidence>
<dbReference type="GO" id="GO:0005737">
    <property type="term" value="C:cytoplasm"/>
    <property type="evidence" value="ECO:0007669"/>
    <property type="project" value="UniProtKB-ARBA"/>
</dbReference>
<keyword evidence="2" id="KW-0479">Metal-binding</keyword>
<evidence type="ECO:0000313" key="11">
    <source>
        <dbReference type="Proteomes" id="UP000324632"/>
    </source>
</evidence>
<keyword evidence="1" id="KW-0399">Innate immunity</keyword>
<proteinExistence type="predicted"/>
<dbReference type="Gene3D" id="3.30.40.10">
    <property type="entry name" value="Zinc/RING finger domain, C3HC4 (zinc finger)"/>
    <property type="match status" value="1"/>
</dbReference>
<dbReference type="PANTHER" id="PTHR25465">
    <property type="entry name" value="B-BOX DOMAIN CONTAINING"/>
    <property type="match status" value="1"/>
</dbReference>
<dbReference type="CDD" id="cd16040">
    <property type="entry name" value="SPRY_PRY_SNTX"/>
    <property type="match status" value="1"/>
</dbReference>
<feature type="domain" description="B30.2/SPRY" evidence="9">
    <location>
        <begin position="251"/>
        <end position="447"/>
    </location>
</feature>
<dbReference type="InterPro" id="IPR001870">
    <property type="entry name" value="B30.2/SPRY"/>
</dbReference>
<dbReference type="GO" id="GO:0008270">
    <property type="term" value="F:zinc ion binding"/>
    <property type="evidence" value="ECO:0007669"/>
    <property type="project" value="UniProtKB-KW"/>
</dbReference>
<dbReference type="Pfam" id="PF15227">
    <property type="entry name" value="zf-C3HC4_4"/>
    <property type="match status" value="1"/>
</dbReference>
<keyword evidence="5" id="KW-0391">Immunity</keyword>
<dbReference type="Gene3D" id="4.10.830.40">
    <property type="match status" value="1"/>
</dbReference>
<comment type="caution">
    <text evidence="10">The sequence shown here is derived from an EMBL/GenBank/DDBJ whole genome shotgun (WGS) entry which is preliminary data.</text>
</comment>
<evidence type="ECO:0000256" key="5">
    <source>
        <dbReference type="ARBA" id="ARBA00022859"/>
    </source>
</evidence>
<evidence type="ECO:0000256" key="4">
    <source>
        <dbReference type="ARBA" id="ARBA00022833"/>
    </source>
</evidence>
<reference evidence="10 11" key="1">
    <citation type="journal article" date="2019" name="Mol. Ecol. Resour.">
        <title>Chromosome-level genome assembly of Triplophysa tibetana, a fish adapted to the harsh high-altitude environment of the Tibetan Plateau.</title>
        <authorList>
            <person name="Yang X."/>
            <person name="Liu H."/>
            <person name="Ma Z."/>
            <person name="Zou Y."/>
            <person name="Zou M."/>
            <person name="Mao Y."/>
            <person name="Li X."/>
            <person name="Wang H."/>
            <person name="Chen T."/>
            <person name="Wang W."/>
            <person name="Yang R."/>
        </authorList>
    </citation>
    <scope>NUCLEOTIDE SEQUENCE [LARGE SCALE GENOMIC DNA]</scope>
    <source>
        <strain evidence="10">TTIB1903HZAU</strain>
        <tissue evidence="10">Muscle</tissue>
    </source>
</reference>
<dbReference type="GO" id="GO:0016874">
    <property type="term" value="F:ligase activity"/>
    <property type="evidence" value="ECO:0007669"/>
    <property type="project" value="UniProtKB-KW"/>
</dbReference>
<keyword evidence="11" id="KW-1185">Reference proteome</keyword>
<dbReference type="InterPro" id="IPR006574">
    <property type="entry name" value="PRY"/>
</dbReference>
<accession>A0A5A9PCS5</accession>
<dbReference type="Gene3D" id="2.60.120.920">
    <property type="match status" value="1"/>
</dbReference>
<dbReference type="SMART" id="SM00336">
    <property type="entry name" value="BBOX"/>
    <property type="match status" value="1"/>
</dbReference>
<evidence type="ECO:0000259" key="9">
    <source>
        <dbReference type="PROSITE" id="PS50188"/>
    </source>
</evidence>
<dbReference type="SMART" id="SM00449">
    <property type="entry name" value="SPRY"/>
    <property type="match status" value="1"/>
</dbReference>
<dbReference type="SUPFAM" id="SSF49899">
    <property type="entry name" value="Concanavalin A-like lectins/glucanases"/>
    <property type="match status" value="1"/>
</dbReference>
<dbReference type="InterPro" id="IPR013083">
    <property type="entry name" value="Znf_RING/FYVE/PHD"/>
</dbReference>
<dbReference type="Pfam" id="PF13765">
    <property type="entry name" value="PRY"/>
    <property type="match status" value="1"/>
</dbReference>
<dbReference type="CDD" id="cd19769">
    <property type="entry name" value="Bbox2_TRIM16-like"/>
    <property type="match status" value="1"/>
</dbReference>
<dbReference type="InterPro" id="IPR043136">
    <property type="entry name" value="B30.2/SPRY_sf"/>
</dbReference>
<feature type="domain" description="B box-type" evidence="8">
    <location>
        <begin position="150"/>
        <end position="190"/>
    </location>
</feature>
<gene>
    <name evidence="10" type="ORF">E1301_Tti021328</name>
</gene>
<protein>
    <submittedName>
        <fullName evidence="10">E3 ubiquitin/ISG15 ligase TRIM25</fullName>
    </submittedName>
</protein>
<dbReference type="InterPro" id="IPR051051">
    <property type="entry name" value="E3_ubiq-ligase_TRIM/RNF"/>
</dbReference>
<keyword evidence="3 6" id="KW-0863">Zinc-finger</keyword>
<dbReference type="InterPro" id="IPR003879">
    <property type="entry name" value="Butyrophylin_SPRY"/>
</dbReference>
<dbReference type="Gene3D" id="3.30.160.60">
    <property type="entry name" value="Classic Zinc Finger"/>
    <property type="match status" value="1"/>
</dbReference>